<gene>
    <name evidence="1" type="ORF">MUK42_01256</name>
</gene>
<organism evidence="1 2">
    <name type="scientific">Musa troglodytarum</name>
    <name type="common">fe'i banana</name>
    <dbReference type="NCBI Taxonomy" id="320322"/>
    <lineage>
        <taxon>Eukaryota</taxon>
        <taxon>Viridiplantae</taxon>
        <taxon>Streptophyta</taxon>
        <taxon>Embryophyta</taxon>
        <taxon>Tracheophyta</taxon>
        <taxon>Spermatophyta</taxon>
        <taxon>Magnoliopsida</taxon>
        <taxon>Liliopsida</taxon>
        <taxon>Zingiberales</taxon>
        <taxon>Musaceae</taxon>
        <taxon>Musa</taxon>
    </lineage>
</organism>
<sequence length="42" mass="4747">RTCSPTSKRPSWRSRRVAWATPRLISALLSTRPAHASRVSRS</sequence>
<proteinExistence type="predicted"/>
<feature type="non-terminal residue" evidence="1">
    <location>
        <position position="1"/>
    </location>
</feature>
<dbReference type="EMBL" id="CP097505">
    <property type="protein sequence ID" value="URD94186.1"/>
    <property type="molecule type" value="Genomic_DNA"/>
</dbReference>
<evidence type="ECO:0000313" key="1">
    <source>
        <dbReference type="EMBL" id="URD94186.1"/>
    </source>
</evidence>
<dbReference type="AlphaFoldDB" id="A0A9E7JVT6"/>
<protein>
    <submittedName>
        <fullName evidence="1">Uncharacterized protein</fullName>
    </submittedName>
</protein>
<name>A0A9E7JVT6_9LILI</name>
<keyword evidence="2" id="KW-1185">Reference proteome</keyword>
<dbReference type="Proteomes" id="UP001055439">
    <property type="component" value="Chromosome 3"/>
</dbReference>
<reference evidence="1" key="1">
    <citation type="submission" date="2022-05" db="EMBL/GenBank/DDBJ databases">
        <title>The Musa troglodytarum L. genome provides insights into the mechanism of non-climacteric behaviour and enrichment of carotenoids.</title>
        <authorList>
            <person name="Wang J."/>
        </authorList>
    </citation>
    <scope>NUCLEOTIDE SEQUENCE</scope>
    <source>
        <tissue evidence="1">Leaf</tissue>
    </source>
</reference>
<accession>A0A9E7JVT6</accession>
<evidence type="ECO:0000313" key="2">
    <source>
        <dbReference type="Proteomes" id="UP001055439"/>
    </source>
</evidence>